<accession>A0ABS9VQJ6</accession>
<keyword evidence="2" id="KW-1185">Reference proteome</keyword>
<dbReference type="Proteomes" id="UP001203058">
    <property type="component" value="Unassembled WGS sequence"/>
</dbReference>
<comment type="caution">
    <text evidence="1">The sequence shown here is derived from an EMBL/GenBank/DDBJ whole genome shotgun (WGS) entry which is preliminary data.</text>
</comment>
<protein>
    <submittedName>
        <fullName evidence="1">Uncharacterized protein</fullName>
    </submittedName>
</protein>
<name>A0ABS9VQJ6_9SPHN</name>
<dbReference type="EMBL" id="JAKZHW010000002">
    <property type="protein sequence ID" value="MCH8617228.1"/>
    <property type="molecule type" value="Genomic_DNA"/>
</dbReference>
<proteinExistence type="predicted"/>
<sequence length="216" mass="24935">MPPAILPLEPIAVFTHDFRSQSPLRSWPPVPAEQIHQGEMLALHTFGSLLEGIRSPRHIYFASWRDPDPNAFPEAERSKPPTSIFFVGNFGLAPYEVTASLIETAEMFNRLDRALLRFTLVRDEHGSFRLDDLEVEMTDPSSSKPRMFRSCWKGEDIRSLDLSLQFDAPATRRDPFRFHMRARLPRRYNRRDPIEDEHVEFTASGGAMPLPPWVNY</sequence>
<reference evidence="1 2" key="1">
    <citation type="submission" date="2022-03" db="EMBL/GenBank/DDBJ databases">
        <authorList>
            <person name="Jo J.-H."/>
            <person name="Im W.-T."/>
        </authorList>
    </citation>
    <scope>NUCLEOTIDE SEQUENCE [LARGE SCALE GENOMIC DNA]</scope>
    <source>
        <strain evidence="1 2">SM33</strain>
    </source>
</reference>
<dbReference type="RefSeq" id="WP_241448092.1">
    <property type="nucleotide sequence ID" value="NZ_JAKZHW010000002.1"/>
</dbReference>
<evidence type="ECO:0000313" key="2">
    <source>
        <dbReference type="Proteomes" id="UP001203058"/>
    </source>
</evidence>
<gene>
    <name evidence="1" type="ORF">LZ016_14115</name>
</gene>
<organism evidence="1 2">
    <name type="scientific">Sphingomonas telluris</name>
    <dbReference type="NCBI Taxonomy" id="2907998"/>
    <lineage>
        <taxon>Bacteria</taxon>
        <taxon>Pseudomonadati</taxon>
        <taxon>Pseudomonadota</taxon>
        <taxon>Alphaproteobacteria</taxon>
        <taxon>Sphingomonadales</taxon>
        <taxon>Sphingomonadaceae</taxon>
        <taxon>Sphingomonas</taxon>
    </lineage>
</organism>
<evidence type="ECO:0000313" key="1">
    <source>
        <dbReference type="EMBL" id="MCH8617228.1"/>
    </source>
</evidence>